<comment type="subcellular location">
    <subcellularLocation>
        <location evidence="1">Cytoplasm</location>
    </subcellularLocation>
</comment>
<dbReference type="InterPro" id="IPR018957">
    <property type="entry name" value="Znf_C3HC4_RING-type"/>
</dbReference>
<evidence type="ECO:0000256" key="2">
    <source>
        <dbReference type="ARBA" id="ARBA00022490"/>
    </source>
</evidence>
<dbReference type="Pfam" id="PF00643">
    <property type="entry name" value="zf-B_box"/>
    <property type="match status" value="1"/>
</dbReference>
<keyword evidence="5" id="KW-0862">Zinc</keyword>
<dbReference type="SMART" id="SM00184">
    <property type="entry name" value="RING"/>
    <property type="match status" value="1"/>
</dbReference>
<gene>
    <name evidence="10" type="ORF">SNE40_008328</name>
</gene>
<dbReference type="PROSITE" id="PS50119">
    <property type="entry name" value="ZF_BBOX"/>
    <property type="match status" value="2"/>
</dbReference>
<dbReference type="Proteomes" id="UP001347796">
    <property type="component" value="Unassembled WGS sequence"/>
</dbReference>
<evidence type="ECO:0000256" key="4">
    <source>
        <dbReference type="ARBA" id="ARBA00022771"/>
    </source>
</evidence>
<dbReference type="InterPro" id="IPR047153">
    <property type="entry name" value="TRIM45/56/19-like"/>
</dbReference>
<dbReference type="AlphaFoldDB" id="A0AAN8K5E2"/>
<feature type="domain" description="B box-type" evidence="8">
    <location>
        <begin position="85"/>
        <end position="127"/>
    </location>
</feature>
<protein>
    <submittedName>
        <fullName evidence="10">Uncharacterized protein</fullName>
    </submittedName>
</protein>
<dbReference type="InterPro" id="IPR013083">
    <property type="entry name" value="Znf_RING/FYVE/PHD"/>
</dbReference>
<evidence type="ECO:0000256" key="3">
    <source>
        <dbReference type="ARBA" id="ARBA00022723"/>
    </source>
</evidence>
<dbReference type="CDD" id="cd00121">
    <property type="entry name" value="MATH"/>
    <property type="match status" value="1"/>
</dbReference>
<organism evidence="10 11">
    <name type="scientific">Patella caerulea</name>
    <name type="common">Rayed Mediterranean limpet</name>
    <dbReference type="NCBI Taxonomy" id="87958"/>
    <lineage>
        <taxon>Eukaryota</taxon>
        <taxon>Metazoa</taxon>
        <taxon>Spiralia</taxon>
        <taxon>Lophotrochozoa</taxon>
        <taxon>Mollusca</taxon>
        <taxon>Gastropoda</taxon>
        <taxon>Patellogastropoda</taxon>
        <taxon>Patelloidea</taxon>
        <taxon>Patellidae</taxon>
        <taxon>Patella</taxon>
    </lineage>
</organism>
<dbReference type="Gene3D" id="2.60.210.10">
    <property type="entry name" value="Apoptosis, Tumor Necrosis Factor Receptor Associated Protein 2, Chain A"/>
    <property type="match status" value="1"/>
</dbReference>
<evidence type="ECO:0000313" key="10">
    <source>
        <dbReference type="EMBL" id="KAK6186258.1"/>
    </source>
</evidence>
<dbReference type="EMBL" id="JAZGQO010000006">
    <property type="protein sequence ID" value="KAK6186258.1"/>
    <property type="molecule type" value="Genomic_DNA"/>
</dbReference>
<keyword evidence="3" id="KW-0479">Metal-binding</keyword>
<accession>A0AAN8K5E2</accession>
<evidence type="ECO:0000313" key="11">
    <source>
        <dbReference type="Proteomes" id="UP001347796"/>
    </source>
</evidence>
<feature type="domain" description="MATH" evidence="9">
    <location>
        <begin position="351"/>
        <end position="473"/>
    </location>
</feature>
<dbReference type="PROSITE" id="PS50089">
    <property type="entry name" value="ZF_RING_2"/>
    <property type="match status" value="1"/>
</dbReference>
<feature type="domain" description="B box-type" evidence="8">
    <location>
        <begin position="139"/>
        <end position="180"/>
    </location>
</feature>
<evidence type="ECO:0000256" key="5">
    <source>
        <dbReference type="ARBA" id="ARBA00022833"/>
    </source>
</evidence>
<sequence>MAESSDKLICSICLNDFKQPKLIDCQHTFCFTCLEDYIKRVSTCNRFPCPLCRQFVKVPEGGVGEFPASTDRGEMLICINGIPPCDVCKTGVKSKFRCQDCRKHLCSSCKDTHDSFKGCRNHVVVNIDSVTVNPSSDQRSKDRCTNHQGREARCYCKDCSIAVCSDCFVTNHSSHKFIDLKDEGIVNQFREELESLKGGLGDRICEFKKYCESIEIVITDINNSAKTSCETVDKQVEQTCCEIKDLGKELKGQIEKSRAEETEKLLQILGEMKTAIGDLKTSVKCSANVLTDKSVVQVINRIPRVQEDKEESCLRKLDMPDVKYTYFEKGVIDKTILLKQLGAVEILETPTLTSSFNLTELERQNGNYVYGNDYSINGQAWYLGVNKLRKDNNSTLGVYLFWRMVNNTKCTVHFEFTLFNTTGANKVHSNTSSAYSQQWPAWGVGMLIDWNMLADKQNGFLDQNNNFRIKATVKVTKVEFC</sequence>
<proteinExistence type="predicted"/>
<evidence type="ECO:0000259" key="9">
    <source>
        <dbReference type="PROSITE" id="PS50144"/>
    </source>
</evidence>
<dbReference type="InterPro" id="IPR002083">
    <property type="entry name" value="MATH/TRAF_dom"/>
</dbReference>
<evidence type="ECO:0000259" key="7">
    <source>
        <dbReference type="PROSITE" id="PS50089"/>
    </source>
</evidence>
<evidence type="ECO:0000256" key="1">
    <source>
        <dbReference type="ARBA" id="ARBA00004496"/>
    </source>
</evidence>
<dbReference type="InterPro" id="IPR017907">
    <property type="entry name" value="Znf_RING_CS"/>
</dbReference>
<dbReference type="Gene3D" id="3.30.160.60">
    <property type="entry name" value="Classic Zinc Finger"/>
    <property type="match status" value="1"/>
</dbReference>
<comment type="caution">
    <text evidence="10">The sequence shown here is derived from an EMBL/GenBank/DDBJ whole genome shotgun (WGS) entry which is preliminary data.</text>
</comment>
<dbReference type="Pfam" id="PF00097">
    <property type="entry name" value="zf-C3HC4"/>
    <property type="match status" value="1"/>
</dbReference>
<feature type="domain" description="RING-type" evidence="7">
    <location>
        <begin position="10"/>
        <end position="53"/>
    </location>
</feature>
<dbReference type="Gene3D" id="3.30.40.10">
    <property type="entry name" value="Zinc/RING finger domain, C3HC4 (zinc finger)"/>
    <property type="match status" value="1"/>
</dbReference>
<dbReference type="CDD" id="cd19757">
    <property type="entry name" value="Bbox1"/>
    <property type="match status" value="1"/>
</dbReference>
<evidence type="ECO:0000259" key="8">
    <source>
        <dbReference type="PROSITE" id="PS50119"/>
    </source>
</evidence>
<dbReference type="PANTHER" id="PTHR25462">
    <property type="entry name" value="BONUS, ISOFORM C-RELATED"/>
    <property type="match status" value="1"/>
</dbReference>
<dbReference type="PROSITE" id="PS00518">
    <property type="entry name" value="ZF_RING_1"/>
    <property type="match status" value="1"/>
</dbReference>
<dbReference type="PANTHER" id="PTHR25462:SF296">
    <property type="entry name" value="MEIOTIC P26, ISOFORM F"/>
    <property type="match status" value="1"/>
</dbReference>
<evidence type="ECO:0000256" key="6">
    <source>
        <dbReference type="PROSITE-ProRule" id="PRU00024"/>
    </source>
</evidence>
<keyword evidence="11" id="KW-1185">Reference proteome</keyword>
<keyword evidence="4 6" id="KW-0863">Zinc-finger</keyword>
<dbReference type="Pfam" id="PF00917">
    <property type="entry name" value="MATH"/>
    <property type="match status" value="1"/>
</dbReference>
<dbReference type="SUPFAM" id="SSF49599">
    <property type="entry name" value="TRAF domain-like"/>
    <property type="match status" value="1"/>
</dbReference>
<dbReference type="GO" id="GO:0005737">
    <property type="term" value="C:cytoplasm"/>
    <property type="evidence" value="ECO:0007669"/>
    <property type="project" value="UniProtKB-SubCell"/>
</dbReference>
<dbReference type="InterPro" id="IPR008974">
    <property type="entry name" value="TRAF-like"/>
</dbReference>
<dbReference type="GO" id="GO:0008270">
    <property type="term" value="F:zinc ion binding"/>
    <property type="evidence" value="ECO:0007669"/>
    <property type="project" value="UniProtKB-KW"/>
</dbReference>
<dbReference type="InterPro" id="IPR000315">
    <property type="entry name" value="Znf_B-box"/>
</dbReference>
<name>A0AAN8K5E2_PATCE</name>
<keyword evidence="2" id="KW-0963">Cytoplasm</keyword>
<dbReference type="SUPFAM" id="SSF57845">
    <property type="entry name" value="B-box zinc-binding domain"/>
    <property type="match status" value="1"/>
</dbReference>
<dbReference type="InterPro" id="IPR001841">
    <property type="entry name" value="Znf_RING"/>
</dbReference>
<reference evidence="10 11" key="1">
    <citation type="submission" date="2024-01" db="EMBL/GenBank/DDBJ databases">
        <title>The genome of the rayed Mediterranean limpet Patella caerulea (Linnaeus, 1758).</title>
        <authorList>
            <person name="Anh-Thu Weber A."/>
            <person name="Halstead-Nussloch G."/>
        </authorList>
    </citation>
    <scope>NUCLEOTIDE SEQUENCE [LARGE SCALE GENOMIC DNA]</scope>
    <source>
        <strain evidence="10">AATW-2023a</strain>
        <tissue evidence="10">Whole specimen</tissue>
    </source>
</reference>
<dbReference type="PROSITE" id="PS50144">
    <property type="entry name" value="MATH"/>
    <property type="match status" value="1"/>
</dbReference>
<dbReference type="SMART" id="SM00336">
    <property type="entry name" value="BBOX"/>
    <property type="match status" value="2"/>
</dbReference>
<dbReference type="SUPFAM" id="SSF57850">
    <property type="entry name" value="RING/U-box"/>
    <property type="match status" value="1"/>
</dbReference>